<dbReference type="Gene3D" id="2.160.20.10">
    <property type="entry name" value="Single-stranded right-handed beta-helix, Pectin lyase-like"/>
    <property type="match status" value="1"/>
</dbReference>
<keyword evidence="2" id="KW-1185">Reference proteome</keyword>
<organism evidence="1 2">
    <name type="scientific">Prosthecobacter fusiformis</name>
    <dbReference type="NCBI Taxonomy" id="48464"/>
    <lineage>
        <taxon>Bacteria</taxon>
        <taxon>Pseudomonadati</taxon>
        <taxon>Verrucomicrobiota</taxon>
        <taxon>Verrucomicrobiia</taxon>
        <taxon>Verrucomicrobiales</taxon>
        <taxon>Verrucomicrobiaceae</taxon>
        <taxon>Prosthecobacter</taxon>
    </lineage>
</organism>
<name>A0A4R7RMS9_9BACT</name>
<evidence type="ECO:0000313" key="1">
    <source>
        <dbReference type="EMBL" id="TDU66035.1"/>
    </source>
</evidence>
<accession>A0A4R7RMS9</accession>
<comment type="caution">
    <text evidence="1">The sequence shown here is derived from an EMBL/GenBank/DDBJ whole genome shotgun (WGS) entry which is preliminary data.</text>
</comment>
<evidence type="ECO:0008006" key="3">
    <source>
        <dbReference type="Google" id="ProtNLM"/>
    </source>
</evidence>
<proteinExistence type="predicted"/>
<dbReference type="InterPro" id="IPR012334">
    <property type="entry name" value="Pectin_lyas_fold"/>
</dbReference>
<dbReference type="SUPFAM" id="SSF51126">
    <property type="entry name" value="Pectin lyase-like"/>
    <property type="match status" value="1"/>
</dbReference>
<dbReference type="RefSeq" id="WP_133796780.1">
    <property type="nucleotide sequence ID" value="NZ_SOCA01000009.1"/>
</dbReference>
<dbReference type="OrthoDB" id="188085at2"/>
<dbReference type="EMBL" id="SOCA01000009">
    <property type="protein sequence ID" value="TDU66035.1"/>
    <property type="molecule type" value="Genomic_DNA"/>
</dbReference>
<dbReference type="InterPro" id="IPR011050">
    <property type="entry name" value="Pectin_lyase_fold/virulence"/>
</dbReference>
<gene>
    <name evidence="1" type="ORF">EI77_03772</name>
</gene>
<dbReference type="AlphaFoldDB" id="A0A4R7RMS9"/>
<protein>
    <recommendedName>
        <fullName evidence="3">Parallel beta helix pectate lyase-like protein</fullName>
    </recommendedName>
</protein>
<reference evidence="1 2" key="1">
    <citation type="submission" date="2019-03" db="EMBL/GenBank/DDBJ databases">
        <title>Genomic Encyclopedia of Archaeal and Bacterial Type Strains, Phase II (KMG-II): from individual species to whole genera.</title>
        <authorList>
            <person name="Goeker M."/>
        </authorList>
    </citation>
    <scope>NUCLEOTIDE SEQUENCE [LARGE SCALE GENOMIC DNA]</scope>
    <source>
        <strain evidence="1 2">ATCC 25309</strain>
    </source>
</reference>
<evidence type="ECO:0000313" key="2">
    <source>
        <dbReference type="Proteomes" id="UP000295662"/>
    </source>
</evidence>
<dbReference type="Proteomes" id="UP000295662">
    <property type="component" value="Unassembled WGS sequence"/>
</dbReference>
<sequence length="290" mass="31718">MRFLPLLFCLVITVPLFSREVSSKPLRLSKGGTAEQPFVFDGKGMVIDLGIDITDRAWKKDGDIWTSPGPVTEGELIAEGQHTGLFLDEVPVTLARDPVAERARRAVGKKGYAYHPPSLLKPGQMGCLEDGSLYFRWPASKKPGQASIILPSRKSTSGVTIACSHIIVKNITAMHAGNDGFNIHGSWKGIRLENIRALSNADEGISAHDDVQMQVDGAEIAWNGSSVGGVADVDRSTTLYTNCQVHDNVGAAFKFFGRSHSVTDTLIYNQTTDFTLGKETEFKQDRIERR</sequence>